<dbReference type="Gene3D" id="1.10.620.20">
    <property type="entry name" value="Ribonucleotide Reductase, subunit A"/>
    <property type="match status" value="1"/>
</dbReference>
<gene>
    <name evidence="2" type="ORF">NIDE0491</name>
</gene>
<evidence type="ECO:0000313" key="3">
    <source>
        <dbReference type="Proteomes" id="UP000001660"/>
    </source>
</evidence>
<dbReference type="AlphaFoldDB" id="D8PAK7"/>
<accession>D8PAK7</accession>
<dbReference type="GO" id="GO:0016491">
    <property type="term" value="F:oxidoreductase activity"/>
    <property type="evidence" value="ECO:0007669"/>
    <property type="project" value="InterPro"/>
</dbReference>
<dbReference type="InterPro" id="IPR009078">
    <property type="entry name" value="Ferritin-like_SF"/>
</dbReference>
<dbReference type="KEGG" id="nde:NIDE0491"/>
<feature type="domain" description="TRASH" evidence="1">
    <location>
        <begin position="47"/>
        <end position="84"/>
    </location>
</feature>
<organism evidence="2 3">
    <name type="scientific">Nitrospira defluvii</name>
    <dbReference type="NCBI Taxonomy" id="330214"/>
    <lineage>
        <taxon>Bacteria</taxon>
        <taxon>Pseudomonadati</taxon>
        <taxon>Nitrospirota</taxon>
        <taxon>Nitrospiria</taxon>
        <taxon>Nitrospirales</taxon>
        <taxon>Nitrospiraceae</taxon>
        <taxon>Nitrospira</taxon>
    </lineage>
</organism>
<evidence type="ECO:0000313" key="2">
    <source>
        <dbReference type="EMBL" id="CBK40266.1"/>
    </source>
</evidence>
<name>D8PAK7_9BACT</name>
<evidence type="ECO:0000259" key="1">
    <source>
        <dbReference type="SMART" id="SM00746"/>
    </source>
</evidence>
<dbReference type="SMART" id="SM00746">
    <property type="entry name" value="TRASH"/>
    <property type="match status" value="1"/>
</dbReference>
<dbReference type="OrthoDB" id="3078737at2"/>
<dbReference type="HOGENOM" id="CLU_168222_0_1_0"/>
<keyword evidence="3" id="KW-1185">Reference proteome</keyword>
<sequence>MYRLLLVSGLLVLLYYLLRRAIRKMRADGGAVSLQEEQVAGNQMIQDPVCRVFIPRGNAVREEIGGQTYYFCSRSCADTFQKQLSS</sequence>
<dbReference type="InterPro" id="IPR012348">
    <property type="entry name" value="RNR-like"/>
</dbReference>
<dbReference type="Proteomes" id="UP000001660">
    <property type="component" value="Chromosome"/>
</dbReference>
<reference evidence="2 3" key="1">
    <citation type="journal article" date="2010" name="Proc. Natl. Acad. Sci. U.S.A.">
        <title>A Nitrospira metagenome illuminates the physiology and evolution of globally important nitrite-oxidizing bacteria.</title>
        <authorList>
            <person name="Lucker S."/>
            <person name="Wagner M."/>
            <person name="Maixner F."/>
            <person name="Pelletier E."/>
            <person name="Koch H."/>
            <person name="Vacherie B."/>
            <person name="Rattei T."/>
            <person name="Sinninghe Damste J."/>
            <person name="Spieck E."/>
            <person name="Le Paslier D."/>
            <person name="Daims H."/>
        </authorList>
    </citation>
    <scope>NUCLEOTIDE SEQUENCE [LARGE SCALE GENOMIC DNA]</scope>
</reference>
<proteinExistence type="predicted"/>
<dbReference type="STRING" id="330214.NIDE0491"/>
<dbReference type="eggNOG" id="COG3350">
    <property type="taxonomic scope" value="Bacteria"/>
</dbReference>
<protein>
    <recommendedName>
        <fullName evidence="1">TRASH domain-containing protein</fullName>
    </recommendedName>
</protein>
<dbReference type="EMBL" id="FP929003">
    <property type="protein sequence ID" value="CBK40266.1"/>
    <property type="molecule type" value="Genomic_DNA"/>
</dbReference>
<dbReference type="InterPro" id="IPR011017">
    <property type="entry name" value="TRASH_dom"/>
</dbReference>
<dbReference type="SUPFAM" id="SSF47240">
    <property type="entry name" value="Ferritin-like"/>
    <property type="match status" value="1"/>
</dbReference>